<dbReference type="InterPro" id="IPR001638">
    <property type="entry name" value="Solute-binding_3/MltF_N"/>
</dbReference>
<reference evidence="6" key="1">
    <citation type="submission" date="2023-01" db="EMBL/GenBank/DDBJ databases">
        <title>Genomic dissection of endemic carbapenem resistance: metallo-beta-lactamase gene dissemination through clonal, plasmid and integron transfer pathways.</title>
        <authorList>
            <person name="Macesic N."/>
        </authorList>
    </citation>
    <scope>NUCLEOTIDE SEQUENCE</scope>
    <source>
        <strain evidence="6">CPO382</strain>
    </source>
</reference>
<evidence type="ECO:0000256" key="4">
    <source>
        <dbReference type="SAM" id="SignalP"/>
    </source>
</evidence>
<evidence type="ECO:0000313" key="7">
    <source>
        <dbReference type="Proteomes" id="UP001174748"/>
    </source>
</evidence>
<dbReference type="RefSeq" id="WP_285098044.1">
    <property type="nucleotide sequence ID" value="NZ_JARTOI010000001.1"/>
</dbReference>
<dbReference type="EMBL" id="JARTOI010000001">
    <property type="protein sequence ID" value="MDK5169081.1"/>
    <property type="molecule type" value="Genomic_DNA"/>
</dbReference>
<dbReference type="PANTHER" id="PTHR30085">
    <property type="entry name" value="AMINO ACID ABC TRANSPORTER PERMEASE"/>
    <property type="match status" value="1"/>
</dbReference>
<gene>
    <name evidence="6" type="ORF">P9921_01060</name>
</gene>
<evidence type="ECO:0000256" key="1">
    <source>
        <dbReference type="ARBA" id="ARBA00010333"/>
    </source>
</evidence>
<keyword evidence="2" id="KW-0813">Transport</keyword>
<proteinExistence type="inferred from homology"/>
<dbReference type="Proteomes" id="UP001174748">
    <property type="component" value="Unassembled WGS sequence"/>
</dbReference>
<protein>
    <submittedName>
        <fullName evidence="6">Transporter substrate-binding domain-containing protein</fullName>
    </submittedName>
</protein>
<dbReference type="InterPro" id="IPR051455">
    <property type="entry name" value="Bact_solute-bind_prot3"/>
</dbReference>
<dbReference type="PANTHER" id="PTHR30085:SF6">
    <property type="entry name" value="ABC TRANSPORTER GLUTAMINE-BINDING PROTEIN GLNH"/>
    <property type="match status" value="1"/>
</dbReference>
<organism evidence="6 7">
    <name type="scientific">Serratia nevei</name>
    <dbReference type="NCBI Taxonomy" id="2703794"/>
    <lineage>
        <taxon>Bacteria</taxon>
        <taxon>Pseudomonadati</taxon>
        <taxon>Pseudomonadota</taxon>
        <taxon>Gammaproteobacteria</taxon>
        <taxon>Enterobacterales</taxon>
        <taxon>Yersiniaceae</taxon>
        <taxon>Serratia</taxon>
    </lineage>
</organism>
<dbReference type="Gene3D" id="3.40.190.10">
    <property type="entry name" value="Periplasmic binding protein-like II"/>
    <property type="match status" value="2"/>
</dbReference>
<sequence>MKKTILALAAILSVNAYAGTTLDKINSSGKVVLGVRASSAPFSSVQSNGGYDGYAVAICKDVVSALSKDLKKPLEIEYKEVDTTTRYTLIDSGVIDLECAGSSYNAEKLNVANYSIHYTDSVLAAAKTGTSIKDLNDLSKARVGMVGSFSGEKAIRQFFTDKGVEITESNLQKAQNYDALFLLLKQKRIDAIITNKSILVGEIAKQKDSKNYVLLENTKIKENDKLGIVSPAKDQEFSNKVKETVKTLYTNGTLEKYSKQYFSAPLSTESKRDIADNK</sequence>
<dbReference type="Pfam" id="PF00497">
    <property type="entry name" value="SBP_bac_3"/>
    <property type="match status" value="1"/>
</dbReference>
<feature type="chain" id="PRO_5047295693" evidence="4">
    <location>
        <begin position="19"/>
        <end position="278"/>
    </location>
</feature>
<keyword evidence="7" id="KW-1185">Reference proteome</keyword>
<evidence type="ECO:0000313" key="6">
    <source>
        <dbReference type="EMBL" id="MDK5169081.1"/>
    </source>
</evidence>
<accession>A0ABT7G6Z4</accession>
<dbReference type="SMART" id="SM00062">
    <property type="entry name" value="PBPb"/>
    <property type="match status" value="1"/>
</dbReference>
<name>A0ABT7G6Z4_9GAMM</name>
<dbReference type="SUPFAM" id="SSF53850">
    <property type="entry name" value="Periplasmic binding protein-like II"/>
    <property type="match status" value="1"/>
</dbReference>
<comment type="similarity">
    <text evidence="1">Belongs to the bacterial solute-binding protein 3 family.</text>
</comment>
<evidence type="ECO:0000256" key="3">
    <source>
        <dbReference type="ARBA" id="ARBA00022729"/>
    </source>
</evidence>
<evidence type="ECO:0000256" key="2">
    <source>
        <dbReference type="ARBA" id="ARBA00022448"/>
    </source>
</evidence>
<evidence type="ECO:0000259" key="5">
    <source>
        <dbReference type="SMART" id="SM00062"/>
    </source>
</evidence>
<feature type="domain" description="Solute-binding protein family 3/N-terminal" evidence="5">
    <location>
        <begin position="30"/>
        <end position="265"/>
    </location>
</feature>
<feature type="signal peptide" evidence="4">
    <location>
        <begin position="1"/>
        <end position="18"/>
    </location>
</feature>
<comment type="caution">
    <text evidence="6">The sequence shown here is derived from an EMBL/GenBank/DDBJ whole genome shotgun (WGS) entry which is preliminary data.</text>
</comment>
<keyword evidence="3 4" id="KW-0732">Signal</keyword>